<dbReference type="PANTHER" id="PTHR34031">
    <property type="entry name" value="CENTROSOMAL PROTEIN OF 162 KDA"/>
    <property type="match status" value="1"/>
</dbReference>
<keyword evidence="7 9" id="KW-0175">Coiled coil</keyword>
<comment type="similarity">
    <text evidence="2">Belongs to the CEP162 family.</text>
</comment>
<dbReference type="RefSeq" id="XP_023567733.1">
    <property type="nucleotide sequence ID" value="XM_023711965.1"/>
</dbReference>
<protein>
    <recommendedName>
        <fullName evidence="3">Centrosomal protein of 162 kDa</fullName>
    </recommendedName>
</protein>
<feature type="region of interest" description="Disordered" evidence="10">
    <location>
        <begin position="1107"/>
        <end position="1146"/>
    </location>
</feature>
<accession>A0A6P6E5V0</accession>
<evidence type="ECO:0000313" key="15">
    <source>
        <dbReference type="RefSeq" id="XP_023567732.1"/>
    </source>
</evidence>
<dbReference type="GeneID" id="101566911"/>
<feature type="compositionally biased region" description="Basic and acidic residues" evidence="10">
    <location>
        <begin position="319"/>
        <end position="328"/>
    </location>
</feature>
<evidence type="ECO:0000256" key="3">
    <source>
        <dbReference type="ARBA" id="ARBA00021406"/>
    </source>
</evidence>
<evidence type="ECO:0000256" key="5">
    <source>
        <dbReference type="ARBA" id="ARBA00022701"/>
    </source>
</evidence>
<feature type="region of interest" description="Disordered" evidence="10">
    <location>
        <begin position="20"/>
        <end position="42"/>
    </location>
</feature>
<evidence type="ECO:0000256" key="6">
    <source>
        <dbReference type="ARBA" id="ARBA00022794"/>
    </source>
</evidence>
<feature type="coiled-coil region" evidence="9">
    <location>
        <begin position="1174"/>
        <end position="1205"/>
    </location>
</feature>
<dbReference type="OrthoDB" id="2157184at2759"/>
<dbReference type="PANTHER" id="PTHR34031:SF1">
    <property type="entry name" value="CENTROSOMAL PROTEIN OF 162 KDA"/>
    <property type="match status" value="1"/>
</dbReference>
<comment type="subcellular location">
    <subcellularLocation>
        <location evidence="1">Cytoplasm</location>
        <location evidence="1">Cytoskeleton</location>
        <location evidence="1">Microtubule organizing center</location>
        <location evidence="1">Centrosome</location>
        <location evidence="1">Centriole</location>
    </subcellularLocation>
</comment>
<dbReference type="RefSeq" id="XP_023567730.1">
    <property type="nucleotide sequence ID" value="XM_023711962.1"/>
</dbReference>
<evidence type="ECO:0000256" key="1">
    <source>
        <dbReference type="ARBA" id="ARBA00004114"/>
    </source>
</evidence>
<organism evidence="11 12">
    <name type="scientific">Octodon degus</name>
    <name type="common">Degu</name>
    <name type="synonym">Sciurus degus</name>
    <dbReference type="NCBI Taxonomy" id="10160"/>
    <lineage>
        <taxon>Eukaryota</taxon>
        <taxon>Metazoa</taxon>
        <taxon>Chordata</taxon>
        <taxon>Craniata</taxon>
        <taxon>Vertebrata</taxon>
        <taxon>Euteleostomi</taxon>
        <taxon>Mammalia</taxon>
        <taxon>Eutheria</taxon>
        <taxon>Euarchontoglires</taxon>
        <taxon>Glires</taxon>
        <taxon>Rodentia</taxon>
        <taxon>Hystricomorpha</taxon>
        <taxon>Octodontidae</taxon>
        <taxon>Octodon</taxon>
    </lineage>
</organism>
<dbReference type="RefSeq" id="XP_023567732.1">
    <property type="nucleotide sequence ID" value="XM_023711964.1"/>
</dbReference>
<sequence>MAHYSKEELDEEFEKFMKELSDDSFGKSNRTPRQPKEQVKKKEAVPWWLTEDDFEDGGLLGTNVSYLKRKASRPVVEVEESAEKSQLLKSSGTSILSVDSLETSEPLIPELSHSVLGLGLDTLEEQEEKEQFFARLEKGLTSSIDYSKLNKELDSNDSTHFKGFNSYEANIGLKEDEHENESKHEQLPENYSDDFEDAEDIDTSLIIKDEEETRSKENPQSEVEEKTGMLANVVLLDSLDSIEGASLDEQDEATAKPKALPATTDSDMTGTAFSYGQSNSDIEALQQAYCHVAHSLGDVDEHRTESNTVEIMKSSVNDHPQENEESSKHISTTESDLPTVEDLMKPIRIDSVGVSFDLQPLSAQKVTESKDSLNAPSLPCKRNANVMLSQAPRNVTHLLDSNEENVTLQETPDRNVEKSCSTTTPAEEQIDKMYLDILRKKISVNSSVLSQDDRINKTFKSQLSSGEETVVDKQVPYKKARSAPPLFRRKPQSGLYASVRSSGYGKPSSPLKLFSTFEKKTSKDVKSKNLRPIPTFNQAKKKEMSSGTQLIRPAALGKAAPKSENCLATAEKSEAPVADACVQFQMDFSVHSGENKEKELFMLKRVQEAEEKWRGAEALIEQIKVTFSEKEKELENKLEELKQQQEKELFKLSQENYILQAKLNSFEETNRKQRWLHFGETADPVTAEKLKQIQKEIQEQETLLQGYQQENEKLYNQVKDLQEQNKKNEERMFKENQNLFSELSSLKEQMHKSHFLSQVVEDSEPTRNQSFTDLLAELRVAQKEKSSLLEDIKRLKQDKQALEVDLEKMKKERDQAKEQIAYATGEKLYEIKILEETHKQEISNLQKRLQWYAENQELLDKDAVRLKEANEEIEKLKLEIEKLKAESGNPTTQQKLRSKDRASDAKRMQDLERQVKEMEGILKRRYPNSLPALILAASATGDSADRNTVEFMEKRIKKLEANLEGKDEEAKKSLRTMEQQFQKMKIQYEQRLEEQEQLLACRLKEMPQNQRDDSRVKALETQLQDVKEAHQTVVRNLAAEIEALKHQNAELKLRKNDTEDKDFRAIEFQVEQAHAKAKLVRLNEELAAKGREIQDLSRTVERLQKERRVMLSSQNTKSREETSAKRVKKDVLHPNKGNANGPGTLDGKLYQPHTFTDSHVSEVIQENCRLKNELEELTLERNKMKMESEAAVNQYENSMKRVKEDTAAHIASLKASHQREVEKLLCQNAVENSSSKVAELNRKIATQEVLIKHFQSQVNELQGKQESLAVSQVREEILQKEITKLLEELREAKEKHTPELKHFMGLEKKIKQMEIRHKQREQELQQIIQQTYQVVETEQNKEIEKWKRLAQLKNRELDKFRTELDSILDVLRELQRQGVVVPVALAGQVNAPELE</sequence>
<feature type="compositionally biased region" description="Basic and acidic residues" evidence="10">
    <location>
        <begin position="897"/>
        <end position="908"/>
    </location>
</feature>
<feature type="coiled-coil region" evidence="9">
    <location>
        <begin position="1237"/>
        <end position="1377"/>
    </location>
</feature>
<reference evidence="12 13" key="1">
    <citation type="submission" date="2025-04" db="UniProtKB">
        <authorList>
            <consortium name="RefSeq"/>
        </authorList>
    </citation>
    <scope>IDENTIFICATION</scope>
</reference>
<dbReference type="RefSeq" id="XP_023567731.1">
    <property type="nucleotide sequence ID" value="XM_023711963.1"/>
</dbReference>
<evidence type="ECO:0000256" key="4">
    <source>
        <dbReference type="ARBA" id="ARBA00022490"/>
    </source>
</evidence>
<evidence type="ECO:0000313" key="14">
    <source>
        <dbReference type="RefSeq" id="XP_023567731.1"/>
    </source>
</evidence>
<dbReference type="Proteomes" id="UP000515203">
    <property type="component" value="Unplaced"/>
</dbReference>
<feature type="coiled-coil region" evidence="9">
    <location>
        <begin position="778"/>
        <end position="826"/>
    </location>
</feature>
<proteinExistence type="inferred from homology"/>
<evidence type="ECO:0000313" key="12">
    <source>
        <dbReference type="RefSeq" id="XP_023567729.1"/>
    </source>
</evidence>
<name>A0A6P6E5V0_OCTDE</name>
<evidence type="ECO:0000256" key="8">
    <source>
        <dbReference type="ARBA" id="ARBA00023212"/>
    </source>
</evidence>
<gene>
    <name evidence="12 13 14 15 16" type="primary">Cep162</name>
</gene>
<feature type="coiled-coil region" evidence="9">
    <location>
        <begin position="690"/>
        <end position="738"/>
    </location>
</feature>
<keyword evidence="8" id="KW-0206">Cytoskeleton</keyword>
<dbReference type="GO" id="GO:0005654">
    <property type="term" value="C:nucleoplasm"/>
    <property type="evidence" value="ECO:0007669"/>
    <property type="project" value="TreeGrafter"/>
</dbReference>
<feature type="compositionally biased region" description="Basic and acidic residues" evidence="10">
    <location>
        <begin position="1117"/>
        <end position="1133"/>
    </location>
</feature>
<feature type="region of interest" description="Disordered" evidence="10">
    <location>
        <begin position="316"/>
        <end position="336"/>
    </location>
</feature>
<dbReference type="GO" id="GO:0005879">
    <property type="term" value="C:axonemal microtubule"/>
    <property type="evidence" value="ECO:0007669"/>
    <property type="project" value="TreeGrafter"/>
</dbReference>
<evidence type="ECO:0000256" key="9">
    <source>
        <dbReference type="SAM" id="Coils"/>
    </source>
</evidence>
<keyword evidence="4" id="KW-0963">Cytoplasm</keyword>
<evidence type="ECO:0000256" key="10">
    <source>
        <dbReference type="SAM" id="MobiDB-lite"/>
    </source>
</evidence>
<dbReference type="GO" id="GO:0060271">
    <property type="term" value="P:cilium assembly"/>
    <property type="evidence" value="ECO:0007669"/>
    <property type="project" value="TreeGrafter"/>
</dbReference>
<evidence type="ECO:0000313" key="11">
    <source>
        <dbReference type="Proteomes" id="UP000515203"/>
    </source>
</evidence>
<keyword evidence="6" id="KW-0970">Cilium biogenesis/degradation</keyword>
<dbReference type="CTD" id="22832"/>
<keyword evidence="5" id="KW-0493">Microtubule</keyword>
<evidence type="ECO:0000313" key="16">
    <source>
        <dbReference type="RefSeq" id="XP_023567733.1"/>
    </source>
</evidence>
<dbReference type="GO" id="GO:0034451">
    <property type="term" value="C:centriolar satellite"/>
    <property type="evidence" value="ECO:0007669"/>
    <property type="project" value="TreeGrafter"/>
</dbReference>
<dbReference type="GO" id="GO:0005814">
    <property type="term" value="C:centriole"/>
    <property type="evidence" value="ECO:0007669"/>
    <property type="project" value="UniProtKB-SubCell"/>
</dbReference>
<dbReference type="InterPro" id="IPR038774">
    <property type="entry name" value="CEP162-like"/>
</dbReference>
<evidence type="ECO:0000256" key="2">
    <source>
        <dbReference type="ARBA" id="ARBA00009485"/>
    </source>
</evidence>
<keyword evidence="11" id="KW-1185">Reference proteome</keyword>
<dbReference type="RefSeq" id="XP_023567729.1">
    <property type="nucleotide sequence ID" value="XM_023711961.1"/>
</dbReference>
<feature type="region of interest" description="Disordered" evidence="10">
    <location>
        <begin position="884"/>
        <end position="908"/>
    </location>
</feature>
<evidence type="ECO:0000313" key="13">
    <source>
        <dbReference type="RefSeq" id="XP_023567730.1"/>
    </source>
</evidence>
<feature type="coiled-coil region" evidence="9">
    <location>
        <begin position="620"/>
        <end position="655"/>
    </location>
</feature>
<evidence type="ECO:0000256" key="7">
    <source>
        <dbReference type="ARBA" id="ARBA00023054"/>
    </source>
</evidence>